<dbReference type="Gene3D" id="3.30.70.270">
    <property type="match status" value="1"/>
</dbReference>
<feature type="non-terminal residue" evidence="8">
    <location>
        <position position="66"/>
    </location>
</feature>
<dbReference type="GO" id="GO:0016787">
    <property type="term" value="F:hydrolase activity"/>
    <property type="evidence" value="ECO:0007669"/>
    <property type="project" value="UniProtKB-KW"/>
</dbReference>
<evidence type="ECO:0000256" key="5">
    <source>
        <dbReference type="ARBA" id="ARBA00022801"/>
    </source>
</evidence>
<dbReference type="AlphaFoldDB" id="A0A850XJV7"/>
<dbReference type="GO" id="GO:0004519">
    <property type="term" value="F:endonuclease activity"/>
    <property type="evidence" value="ECO:0007669"/>
    <property type="project" value="UniProtKB-KW"/>
</dbReference>
<evidence type="ECO:0000313" key="8">
    <source>
        <dbReference type="EMBL" id="NWH81751.1"/>
    </source>
</evidence>
<feature type="non-terminal residue" evidence="8">
    <location>
        <position position="1"/>
    </location>
</feature>
<evidence type="ECO:0000256" key="1">
    <source>
        <dbReference type="ARBA" id="ARBA00022679"/>
    </source>
</evidence>
<evidence type="ECO:0000313" key="9">
    <source>
        <dbReference type="Proteomes" id="UP000653271"/>
    </source>
</evidence>
<dbReference type="InterPro" id="IPR043128">
    <property type="entry name" value="Rev_trsase/Diguanyl_cyclase"/>
</dbReference>
<keyword evidence="2" id="KW-0548">Nucleotidyltransferase</keyword>
<dbReference type="Pfam" id="PF06817">
    <property type="entry name" value="RVT_thumb"/>
    <property type="match status" value="1"/>
</dbReference>
<keyword evidence="6" id="KW-0695">RNA-directed DNA polymerase</keyword>
<dbReference type="PANTHER" id="PTHR41694">
    <property type="entry name" value="ENDOGENOUS RETROVIRUS GROUP K MEMBER POL PROTEIN"/>
    <property type="match status" value="1"/>
</dbReference>
<dbReference type="SUPFAM" id="SSF56672">
    <property type="entry name" value="DNA/RNA polymerases"/>
    <property type="match status" value="1"/>
</dbReference>
<sequence>WKYLGWLISDSHVRPQKALLQLDLHTLHDVQRFIGDIQWLRPIVGITKEELDELRPLLKDNDPAMP</sequence>
<keyword evidence="4" id="KW-0255">Endonuclease</keyword>
<protein>
    <submittedName>
        <fullName evidence="8">POK18 protein</fullName>
    </submittedName>
</protein>
<evidence type="ECO:0000259" key="7">
    <source>
        <dbReference type="Pfam" id="PF06817"/>
    </source>
</evidence>
<evidence type="ECO:0000256" key="2">
    <source>
        <dbReference type="ARBA" id="ARBA00022695"/>
    </source>
</evidence>
<comment type="caution">
    <text evidence="8">The sequence shown here is derived from an EMBL/GenBank/DDBJ whole genome shotgun (WGS) entry which is preliminary data.</text>
</comment>
<dbReference type="InterPro" id="IPR010661">
    <property type="entry name" value="RVT_thumb"/>
</dbReference>
<organism evidence="8 9">
    <name type="scientific">Piaya cayana</name>
    <name type="common">Common squirrel cuckoo</name>
    <dbReference type="NCBI Taxonomy" id="33601"/>
    <lineage>
        <taxon>Eukaryota</taxon>
        <taxon>Metazoa</taxon>
        <taxon>Chordata</taxon>
        <taxon>Craniata</taxon>
        <taxon>Vertebrata</taxon>
        <taxon>Euteleostomi</taxon>
        <taxon>Archelosauria</taxon>
        <taxon>Archosauria</taxon>
        <taxon>Dinosauria</taxon>
        <taxon>Saurischia</taxon>
        <taxon>Theropoda</taxon>
        <taxon>Coelurosauria</taxon>
        <taxon>Aves</taxon>
        <taxon>Neognathae</taxon>
        <taxon>Neoaves</taxon>
        <taxon>Otidimorphae</taxon>
        <taxon>Cuculiformes</taxon>
        <taxon>Coccyzidae</taxon>
        <taxon>Piaya</taxon>
    </lineage>
</organism>
<gene>
    <name evidence="8" type="primary">Ervk18_2</name>
    <name evidence="8" type="ORF">PIACAY_R14644</name>
</gene>
<keyword evidence="3" id="KW-0540">Nuclease</keyword>
<dbReference type="GO" id="GO:0003964">
    <property type="term" value="F:RNA-directed DNA polymerase activity"/>
    <property type="evidence" value="ECO:0007669"/>
    <property type="project" value="UniProtKB-KW"/>
</dbReference>
<dbReference type="PANTHER" id="PTHR41694:SF3">
    <property type="entry name" value="RNA-DIRECTED DNA POLYMERASE-RELATED"/>
    <property type="match status" value="1"/>
</dbReference>
<dbReference type="GO" id="GO:0035613">
    <property type="term" value="F:RNA stem-loop binding"/>
    <property type="evidence" value="ECO:0007669"/>
    <property type="project" value="TreeGrafter"/>
</dbReference>
<keyword evidence="1" id="KW-0808">Transferase</keyword>
<proteinExistence type="predicted"/>
<dbReference type="InterPro" id="IPR043502">
    <property type="entry name" value="DNA/RNA_pol_sf"/>
</dbReference>
<feature type="domain" description="Reverse transcriptase thumb" evidence="7">
    <location>
        <begin position="19"/>
        <end position="61"/>
    </location>
</feature>
<keyword evidence="5" id="KW-0378">Hydrolase</keyword>
<accession>A0A850XJV7</accession>
<dbReference type="EMBL" id="WAAB01024041">
    <property type="protein sequence ID" value="NWH81751.1"/>
    <property type="molecule type" value="Genomic_DNA"/>
</dbReference>
<dbReference type="OrthoDB" id="9319918at2759"/>
<evidence type="ECO:0000256" key="6">
    <source>
        <dbReference type="ARBA" id="ARBA00022918"/>
    </source>
</evidence>
<evidence type="ECO:0000256" key="3">
    <source>
        <dbReference type="ARBA" id="ARBA00022722"/>
    </source>
</evidence>
<name>A0A850XJV7_PIACA</name>
<evidence type="ECO:0000256" key="4">
    <source>
        <dbReference type="ARBA" id="ARBA00022759"/>
    </source>
</evidence>
<dbReference type="Proteomes" id="UP000653271">
    <property type="component" value="Unassembled WGS sequence"/>
</dbReference>
<keyword evidence="9" id="KW-1185">Reference proteome</keyword>
<reference evidence="8" key="1">
    <citation type="submission" date="2019-09" db="EMBL/GenBank/DDBJ databases">
        <title>Bird 10,000 Genomes (B10K) Project - Family phase.</title>
        <authorList>
            <person name="Zhang G."/>
        </authorList>
    </citation>
    <scope>NUCLEOTIDE SEQUENCE</scope>
    <source>
        <strain evidence="8">B10K-DU-008-47</strain>
        <tissue evidence="8">Mixed tissue sample</tissue>
    </source>
</reference>